<feature type="transmembrane region" description="Helical" evidence="1">
    <location>
        <begin position="25"/>
        <end position="44"/>
    </location>
</feature>
<accession>A0A0D2PHU5</accession>
<name>A0A0D2PHU5_HYPSF</name>
<proteinExistence type="predicted"/>
<dbReference type="AlphaFoldDB" id="A0A0D2PHU5"/>
<evidence type="ECO:0000256" key="1">
    <source>
        <dbReference type="SAM" id="Phobius"/>
    </source>
</evidence>
<evidence type="ECO:0000313" key="3">
    <source>
        <dbReference type="EMBL" id="KJA19615.1"/>
    </source>
</evidence>
<dbReference type="STRING" id="945553.A0A0D2PHU5"/>
<feature type="transmembrane region" description="Helical" evidence="1">
    <location>
        <begin position="154"/>
        <end position="179"/>
    </location>
</feature>
<keyword evidence="1" id="KW-0472">Membrane</keyword>
<organism evidence="3 4">
    <name type="scientific">Hypholoma sublateritium (strain FD-334 SS-4)</name>
    <dbReference type="NCBI Taxonomy" id="945553"/>
    <lineage>
        <taxon>Eukaryota</taxon>
        <taxon>Fungi</taxon>
        <taxon>Dikarya</taxon>
        <taxon>Basidiomycota</taxon>
        <taxon>Agaricomycotina</taxon>
        <taxon>Agaricomycetes</taxon>
        <taxon>Agaricomycetidae</taxon>
        <taxon>Agaricales</taxon>
        <taxon>Agaricineae</taxon>
        <taxon>Strophariaceae</taxon>
        <taxon>Hypholoma</taxon>
    </lineage>
</organism>
<feature type="non-terminal residue" evidence="3">
    <location>
        <position position="182"/>
    </location>
</feature>
<reference evidence="4" key="1">
    <citation type="submission" date="2014-04" db="EMBL/GenBank/DDBJ databases">
        <title>Evolutionary Origins and Diversification of the Mycorrhizal Mutualists.</title>
        <authorList>
            <consortium name="DOE Joint Genome Institute"/>
            <consortium name="Mycorrhizal Genomics Consortium"/>
            <person name="Kohler A."/>
            <person name="Kuo A."/>
            <person name="Nagy L.G."/>
            <person name="Floudas D."/>
            <person name="Copeland A."/>
            <person name="Barry K.W."/>
            <person name="Cichocki N."/>
            <person name="Veneault-Fourrey C."/>
            <person name="LaButti K."/>
            <person name="Lindquist E.A."/>
            <person name="Lipzen A."/>
            <person name="Lundell T."/>
            <person name="Morin E."/>
            <person name="Murat C."/>
            <person name="Riley R."/>
            <person name="Ohm R."/>
            <person name="Sun H."/>
            <person name="Tunlid A."/>
            <person name="Henrissat B."/>
            <person name="Grigoriev I.V."/>
            <person name="Hibbett D.S."/>
            <person name="Martin F."/>
        </authorList>
    </citation>
    <scope>NUCLEOTIDE SEQUENCE [LARGE SCALE GENOMIC DNA]</scope>
    <source>
        <strain evidence="4">FD-334 SS-4</strain>
    </source>
</reference>
<evidence type="ECO:0000313" key="4">
    <source>
        <dbReference type="Proteomes" id="UP000054270"/>
    </source>
</evidence>
<dbReference type="InterPro" id="IPR045338">
    <property type="entry name" value="DUF6535"/>
</dbReference>
<dbReference type="OMA" id="RANANNP"/>
<sequence>DLWDKLLKPLLERDKQQCDAWRDEVENLLIFAGLFSAVVTAFVVDSYKGLQPDPGQTVVALLTRIAVTLDGHSPHNCTSKAELPMQILEAQHPSSAMSRVNALWFISLVISLTTVLVGTVALQWLREHQRYPIQSTPRDKFAIFNMRREGLEDWYVAQIFSALPILLQVSLVLFLVGLIDFL</sequence>
<keyword evidence="1" id="KW-0812">Transmembrane</keyword>
<feature type="transmembrane region" description="Helical" evidence="1">
    <location>
        <begin position="102"/>
        <end position="125"/>
    </location>
</feature>
<dbReference type="OrthoDB" id="2756178at2759"/>
<dbReference type="EMBL" id="KN817576">
    <property type="protein sequence ID" value="KJA19615.1"/>
    <property type="molecule type" value="Genomic_DNA"/>
</dbReference>
<dbReference type="Proteomes" id="UP000054270">
    <property type="component" value="Unassembled WGS sequence"/>
</dbReference>
<gene>
    <name evidence="3" type="ORF">HYPSUDRAFT_102819</name>
</gene>
<protein>
    <recommendedName>
        <fullName evidence="2">DUF6535 domain-containing protein</fullName>
    </recommendedName>
</protein>
<keyword evidence="1" id="KW-1133">Transmembrane helix</keyword>
<dbReference type="Pfam" id="PF20153">
    <property type="entry name" value="DUF6535"/>
    <property type="match status" value="1"/>
</dbReference>
<evidence type="ECO:0000259" key="2">
    <source>
        <dbReference type="Pfam" id="PF20153"/>
    </source>
</evidence>
<keyword evidence="4" id="KW-1185">Reference proteome</keyword>
<feature type="domain" description="DUF6535" evidence="2">
    <location>
        <begin position="3"/>
        <end position="182"/>
    </location>
</feature>
<feature type="non-terminal residue" evidence="3">
    <location>
        <position position="1"/>
    </location>
</feature>